<dbReference type="RefSeq" id="WP_330199214.1">
    <property type="nucleotide sequence ID" value="NZ_JAZDRP010000005.1"/>
</dbReference>
<gene>
    <name evidence="8" type="ORF">V0U79_09245</name>
</gene>
<feature type="binding site" evidence="6">
    <location>
        <position position="268"/>
    </location>
    <ligand>
        <name>S-adenosyl-L-methionine</name>
        <dbReference type="ChEBI" id="CHEBI:59789"/>
    </ligand>
</feature>
<dbReference type="Gene3D" id="1.10.940.10">
    <property type="entry name" value="NusB-like"/>
    <property type="match status" value="1"/>
</dbReference>
<feature type="active site" description="Nucleophile" evidence="6">
    <location>
        <position position="363"/>
    </location>
</feature>
<dbReference type="PANTHER" id="PTHR22807:SF61">
    <property type="entry name" value="NOL1_NOP2_SUN FAMILY PROTEIN _ ANTITERMINATION NUSB DOMAIN-CONTAINING PROTEIN"/>
    <property type="match status" value="1"/>
</dbReference>
<dbReference type="PROSITE" id="PS01153">
    <property type="entry name" value="NOL1_NOP2_SUN"/>
    <property type="match status" value="1"/>
</dbReference>
<feature type="binding site" evidence="6">
    <location>
        <begin position="247"/>
        <end position="253"/>
    </location>
    <ligand>
        <name>S-adenosyl-L-methionine</name>
        <dbReference type="ChEBI" id="CHEBI:59789"/>
    </ligand>
</feature>
<dbReference type="GO" id="GO:0032259">
    <property type="term" value="P:methylation"/>
    <property type="evidence" value="ECO:0007669"/>
    <property type="project" value="UniProtKB-KW"/>
</dbReference>
<keyword evidence="5 6" id="KW-0694">RNA-binding</keyword>
<accession>A0ABU7LRL8</accession>
<evidence type="ECO:0000256" key="2">
    <source>
        <dbReference type="ARBA" id="ARBA00022603"/>
    </source>
</evidence>
<dbReference type="InterPro" id="IPR035926">
    <property type="entry name" value="NusB-like_sf"/>
</dbReference>
<evidence type="ECO:0000256" key="3">
    <source>
        <dbReference type="ARBA" id="ARBA00022679"/>
    </source>
</evidence>
<dbReference type="Pfam" id="PF01029">
    <property type="entry name" value="NusB"/>
    <property type="match status" value="1"/>
</dbReference>
<evidence type="ECO:0000313" key="9">
    <source>
        <dbReference type="Proteomes" id="UP001354971"/>
    </source>
</evidence>
<comment type="similarity">
    <text evidence="1 6">Belongs to the class I-like SAM-binding methyltransferase superfamily. RsmB/NOP family.</text>
</comment>
<dbReference type="InterPro" id="IPR006027">
    <property type="entry name" value="NusB_RsmB_TIM44"/>
</dbReference>
<proteinExistence type="inferred from homology"/>
<dbReference type="Proteomes" id="UP001354971">
    <property type="component" value="Unassembled WGS sequence"/>
</dbReference>
<dbReference type="InterPro" id="IPR029063">
    <property type="entry name" value="SAM-dependent_MTases_sf"/>
</dbReference>
<evidence type="ECO:0000313" key="8">
    <source>
        <dbReference type="EMBL" id="MEE2526551.1"/>
    </source>
</evidence>
<evidence type="ECO:0000259" key="7">
    <source>
        <dbReference type="PROSITE" id="PS51686"/>
    </source>
</evidence>
<evidence type="ECO:0000256" key="1">
    <source>
        <dbReference type="ARBA" id="ARBA00007494"/>
    </source>
</evidence>
<reference evidence="8 9" key="1">
    <citation type="submission" date="2024-01" db="EMBL/GenBank/DDBJ databases">
        <title>Hyphobacterium bacterium isolated from marine sediment.</title>
        <authorList>
            <person name="Zhao S."/>
        </authorList>
    </citation>
    <scope>NUCLEOTIDE SEQUENCE [LARGE SCALE GENOMIC DNA]</scope>
    <source>
        <strain evidence="9">HN65</strain>
    </source>
</reference>
<feature type="binding site" evidence="6">
    <location>
        <position position="310"/>
    </location>
    <ligand>
        <name>S-adenosyl-L-methionine</name>
        <dbReference type="ChEBI" id="CHEBI:59789"/>
    </ligand>
</feature>
<evidence type="ECO:0000256" key="4">
    <source>
        <dbReference type="ARBA" id="ARBA00022691"/>
    </source>
</evidence>
<organism evidence="8 9">
    <name type="scientific">Hyphobacterium lacteum</name>
    <dbReference type="NCBI Taxonomy" id="3116575"/>
    <lineage>
        <taxon>Bacteria</taxon>
        <taxon>Pseudomonadati</taxon>
        <taxon>Pseudomonadota</taxon>
        <taxon>Alphaproteobacteria</taxon>
        <taxon>Maricaulales</taxon>
        <taxon>Maricaulaceae</taxon>
        <taxon>Hyphobacterium</taxon>
    </lineage>
</organism>
<dbReference type="InterPro" id="IPR023267">
    <property type="entry name" value="RCMT"/>
</dbReference>
<protein>
    <submittedName>
        <fullName evidence="8">RsmB/NOP family class I SAM-dependent RNA methyltransferase</fullName>
        <ecNumber evidence="8">2.1.1.-</ecNumber>
    </submittedName>
</protein>
<dbReference type="Pfam" id="PF01189">
    <property type="entry name" value="Methyltr_RsmB-F"/>
    <property type="match status" value="1"/>
</dbReference>
<dbReference type="SUPFAM" id="SSF48013">
    <property type="entry name" value="NusB-like"/>
    <property type="match status" value="1"/>
</dbReference>
<sequence length="434" mass="46436">MTSGLPARRAAVTALTFVLTSRTALDTALIQAPDFAGLDPRDRAFARLVSATTLRRRGQIGAVMNKLMQRPLPDAALPARLILETAVAQLVFLGTKPHAAVSGAVDLAKSRRDTDRFSGLINAVLRKVVTQGKAVADATPLAANLPAWLRESWLRAYGAETLEGIAAAAVNPPPLDLTLRDPDTAGDWAEKLGMEILPTGTLRKREIGDITALTGFEEGHWWAQDAGAAIPARLLGARKGETVLDLCAAPGGKTMQLASTGADVTALDASPKRMKKVEENLERTGLKASCVTDDGQVWGEDGSFDAILLDAPCSATGTLRRRPDAAWIKNAEDVQSLQPIQNALFRNATRLLKPGGRLVICTCSLQPEEGERWLESGLRRQESLVVDPIRPEEMPGLEAAILENGSVRLTPALWPERGGIDGFFIARLKKSGGS</sequence>
<dbReference type="PROSITE" id="PS51686">
    <property type="entry name" value="SAM_MT_RSMB_NOP"/>
    <property type="match status" value="1"/>
</dbReference>
<dbReference type="PANTHER" id="PTHR22807">
    <property type="entry name" value="NOP2 YEAST -RELATED NOL1/NOP2/FMU SUN DOMAIN-CONTAINING"/>
    <property type="match status" value="1"/>
</dbReference>
<dbReference type="SUPFAM" id="SSF53335">
    <property type="entry name" value="S-adenosyl-L-methionine-dependent methyltransferases"/>
    <property type="match status" value="1"/>
</dbReference>
<dbReference type="GO" id="GO:0008168">
    <property type="term" value="F:methyltransferase activity"/>
    <property type="evidence" value="ECO:0007669"/>
    <property type="project" value="UniProtKB-KW"/>
</dbReference>
<dbReference type="InterPro" id="IPR018314">
    <property type="entry name" value="RsmB/NOL1/NOP2-like_CS"/>
</dbReference>
<dbReference type="CDD" id="cd02440">
    <property type="entry name" value="AdoMet_MTases"/>
    <property type="match status" value="1"/>
</dbReference>
<name>A0ABU7LRL8_9PROT</name>
<dbReference type="PRINTS" id="PR02008">
    <property type="entry name" value="RCMTFAMILY"/>
</dbReference>
<evidence type="ECO:0000256" key="6">
    <source>
        <dbReference type="PROSITE-ProRule" id="PRU01023"/>
    </source>
</evidence>
<keyword evidence="2 6" id="KW-0489">Methyltransferase</keyword>
<feature type="domain" description="SAM-dependent MTase RsmB/NOP-type" evidence="7">
    <location>
        <begin position="137"/>
        <end position="431"/>
    </location>
</feature>
<dbReference type="InterPro" id="IPR001678">
    <property type="entry name" value="MeTrfase_RsmB-F_NOP2_dom"/>
</dbReference>
<keyword evidence="3 6" id="KW-0808">Transferase</keyword>
<dbReference type="EMBL" id="JAZDRP010000005">
    <property type="protein sequence ID" value="MEE2526551.1"/>
    <property type="molecule type" value="Genomic_DNA"/>
</dbReference>
<evidence type="ECO:0000256" key="5">
    <source>
        <dbReference type="ARBA" id="ARBA00022884"/>
    </source>
</evidence>
<feature type="binding site" evidence="6">
    <location>
        <position position="294"/>
    </location>
    <ligand>
        <name>S-adenosyl-L-methionine</name>
        <dbReference type="ChEBI" id="CHEBI:59789"/>
    </ligand>
</feature>
<keyword evidence="4 6" id="KW-0949">S-adenosyl-L-methionine</keyword>
<dbReference type="Gene3D" id="3.40.50.150">
    <property type="entry name" value="Vaccinia Virus protein VP39"/>
    <property type="match status" value="1"/>
</dbReference>
<dbReference type="EC" id="2.1.1.-" evidence="8"/>
<keyword evidence="9" id="KW-1185">Reference proteome</keyword>
<dbReference type="InterPro" id="IPR049560">
    <property type="entry name" value="MeTrfase_RsmB-F_NOP2_cat"/>
</dbReference>
<comment type="caution">
    <text evidence="8">The sequence shown here is derived from an EMBL/GenBank/DDBJ whole genome shotgun (WGS) entry which is preliminary data.</text>
</comment>